<dbReference type="PROSITE" id="PS50181">
    <property type="entry name" value="FBOX"/>
    <property type="match status" value="1"/>
</dbReference>
<dbReference type="EMBL" id="MNCJ02000325">
    <property type="protein sequence ID" value="KAF5786488.1"/>
    <property type="molecule type" value="Genomic_DNA"/>
</dbReference>
<dbReference type="InterPro" id="IPR017451">
    <property type="entry name" value="F-box-assoc_interact_dom"/>
</dbReference>
<dbReference type="InterPro" id="IPR050796">
    <property type="entry name" value="SCF_F-box_component"/>
</dbReference>
<reference evidence="2" key="1">
    <citation type="journal article" date="2017" name="Nature">
        <title>The sunflower genome provides insights into oil metabolism, flowering and Asterid evolution.</title>
        <authorList>
            <person name="Badouin H."/>
            <person name="Gouzy J."/>
            <person name="Grassa C.J."/>
            <person name="Murat F."/>
            <person name="Staton S.E."/>
            <person name="Cottret L."/>
            <person name="Lelandais-Briere C."/>
            <person name="Owens G.L."/>
            <person name="Carrere S."/>
            <person name="Mayjonade B."/>
            <person name="Legrand L."/>
            <person name="Gill N."/>
            <person name="Kane N.C."/>
            <person name="Bowers J.E."/>
            <person name="Hubner S."/>
            <person name="Bellec A."/>
            <person name="Berard A."/>
            <person name="Berges H."/>
            <person name="Blanchet N."/>
            <person name="Boniface M.C."/>
            <person name="Brunel D."/>
            <person name="Catrice O."/>
            <person name="Chaidir N."/>
            <person name="Claudel C."/>
            <person name="Donnadieu C."/>
            <person name="Faraut T."/>
            <person name="Fievet G."/>
            <person name="Helmstetter N."/>
            <person name="King M."/>
            <person name="Knapp S.J."/>
            <person name="Lai Z."/>
            <person name="Le Paslier M.C."/>
            <person name="Lippi Y."/>
            <person name="Lorenzon L."/>
            <person name="Mandel J.R."/>
            <person name="Marage G."/>
            <person name="Marchand G."/>
            <person name="Marquand E."/>
            <person name="Bret-Mestries E."/>
            <person name="Morien E."/>
            <person name="Nambeesan S."/>
            <person name="Nguyen T."/>
            <person name="Pegot-Espagnet P."/>
            <person name="Pouilly N."/>
            <person name="Raftis F."/>
            <person name="Sallet E."/>
            <person name="Schiex T."/>
            <person name="Thomas J."/>
            <person name="Vandecasteele C."/>
            <person name="Vares D."/>
            <person name="Vear F."/>
            <person name="Vautrin S."/>
            <person name="Crespi M."/>
            <person name="Mangin B."/>
            <person name="Burke J.M."/>
            <person name="Salse J."/>
            <person name="Munos S."/>
            <person name="Vincourt P."/>
            <person name="Rieseberg L.H."/>
            <person name="Langlade N.B."/>
        </authorList>
    </citation>
    <scope>NUCLEOTIDE SEQUENCE</scope>
    <source>
        <tissue evidence="2">Leaves</tissue>
    </source>
</reference>
<dbReference type="InterPro" id="IPR036047">
    <property type="entry name" value="F-box-like_dom_sf"/>
</dbReference>
<dbReference type="AlphaFoldDB" id="A0A9K3N4S0"/>
<dbReference type="PANTHER" id="PTHR31672:SF13">
    <property type="entry name" value="F-BOX PROTEIN CPR30-LIKE"/>
    <property type="match status" value="1"/>
</dbReference>
<comment type="caution">
    <text evidence="2">The sequence shown here is derived from an EMBL/GenBank/DDBJ whole genome shotgun (WGS) entry which is preliminary data.</text>
</comment>
<dbReference type="CDD" id="cd22157">
    <property type="entry name" value="F-box_AtFBW1-like"/>
    <property type="match status" value="1"/>
</dbReference>
<sequence length="396" mass="45506">MSDVPMPPDVLAQILSWLPVSSLLRFRSVSKSFRALIDSDYVISHHYNNSVQSNSSVNLIFGGDRSLHYLNLDTSDKYANVVNKIHNPLYFAIFETVILGSCNGVVCLCTTEPDNEIAFWNPVVRKFKKTRLSPAKCLEGVGRGVCVKGFGYDHVRDDFKVVRLVQYVGLFKELVYSKIEVFSLKTEAWRETGDFNYHVCNRRYLNVYVNGCLHWLVSEKAEVKDELMIAAFDLTTEAVRFVPKPEFVNEKAQVNLGILGGCLCMVCNYPKVNVDIWVMKRYGVKDSWSKLISTEDVKIIRELDMLRPIVYSKNGREVLLEKNFERLYWYHLEDKTAKRFKVAGMPRLFVTEMFTGSLVQVKLGNASRKVANKDKNDNENRKKKDDFLSKGFRLVL</sequence>
<dbReference type="InterPro" id="IPR001810">
    <property type="entry name" value="F-box_dom"/>
</dbReference>
<dbReference type="Pfam" id="PF00646">
    <property type="entry name" value="F-box"/>
    <property type="match status" value="1"/>
</dbReference>
<name>A0A9K3N4S0_HELAN</name>
<keyword evidence="3" id="KW-1185">Reference proteome</keyword>
<evidence type="ECO:0000313" key="2">
    <source>
        <dbReference type="EMBL" id="KAF5786488.1"/>
    </source>
</evidence>
<dbReference type="Proteomes" id="UP000215914">
    <property type="component" value="Unassembled WGS sequence"/>
</dbReference>
<dbReference type="NCBIfam" id="TIGR01640">
    <property type="entry name" value="F_box_assoc_1"/>
    <property type="match status" value="1"/>
</dbReference>
<dbReference type="InterPro" id="IPR006527">
    <property type="entry name" value="F-box-assoc_dom_typ1"/>
</dbReference>
<gene>
    <name evidence="2" type="ORF">HanXRQr2_Chr10g0441521</name>
</gene>
<dbReference type="Gramene" id="mRNA:HanXRQr2_Chr10g0441521">
    <property type="protein sequence ID" value="mRNA:HanXRQr2_Chr10g0441521"/>
    <property type="gene ID" value="HanXRQr2_Chr10g0441521"/>
</dbReference>
<dbReference type="Pfam" id="PF07734">
    <property type="entry name" value="FBA_1"/>
    <property type="match status" value="1"/>
</dbReference>
<dbReference type="OrthoDB" id="591557at2759"/>
<protein>
    <submittedName>
        <fullName evidence="2">F-box domain-containing protein</fullName>
    </submittedName>
</protein>
<dbReference type="PANTHER" id="PTHR31672">
    <property type="entry name" value="BNACNNG10540D PROTEIN"/>
    <property type="match status" value="1"/>
</dbReference>
<dbReference type="SMART" id="SM00256">
    <property type="entry name" value="FBOX"/>
    <property type="match status" value="1"/>
</dbReference>
<evidence type="ECO:0000313" key="3">
    <source>
        <dbReference type="Proteomes" id="UP000215914"/>
    </source>
</evidence>
<dbReference type="SUPFAM" id="SSF81383">
    <property type="entry name" value="F-box domain"/>
    <property type="match status" value="1"/>
</dbReference>
<reference evidence="2" key="2">
    <citation type="submission" date="2020-06" db="EMBL/GenBank/DDBJ databases">
        <title>Helianthus annuus Genome sequencing and assembly Release 2.</title>
        <authorList>
            <person name="Gouzy J."/>
            <person name="Langlade N."/>
            <person name="Munos S."/>
        </authorList>
    </citation>
    <scope>NUCLEOTIDE SEQUENCE</scope>
    <source>
        <tissue evidence="2">Leaves</tissue>
    </source>
</reference>
<evidence type="ECO:0000259" key="1">
    <source>
        <dbReference type="PROSITE" id="PS50181"/>
    </source>
</evidence>
<feature type="domain" description="F-box" evidence="1">
    <location>
        <begin position="1"/>
        <end position="46"/>
    </location>
</feature>
<organism evidence="2 3">
    <name type="scientific">Helianthus annuus</name>
    <name type="common">Common sunflower</name>
    <dbReference type="NCBI Taxonomy" id="4232"/>
    <lineage>
        <taxon>Eukaryota</taxon>
        <taxon>Viridiplantae</taxon>
        <taxon>Streptophyta</taxon>
        <taxon>Embryophyta</taxon>
        <taxon>Tracheophyta</taxon>
        <taxon>Spermatophyta</taxon>
        <taxon>Magnoliopsida</taxon>
        <taxon>eudicotyledons</taxon>
        <taxon>Gunneridae</taxon>
        <taxon>Pentapetalae</taxon>
        <taxon>asterids</taxon>
        <taxon>campanulids</taxon>
        <taxon>Asterales</taxon>
        <taxon>Asteraceae</taxon>
        <taxon>Asteroideae</taxon>
        <taxon>Heliantheae alliance</taxon>
        <taxon>Heliantheae</taxon>
        <taxon>Helianthus</taxon>
    </lineage>
</organism>
<dbReference type="Gene3D" id="1.20.1280.50">
    <property type="match status" value="1"/>
</dbReference>
<proteinExistence type="predicted"/>
<accession>A0A9K3N4S0</accession>